<sequence length="403" mass="42921">MKTMKILISGASIAGPAAAALLSRQGHHVTIVERAPSLRLGGQTVDLRGAGRTVVDRLGLTAATDARLLQQRGIATVSARGRRLSALPVEAFDGNGIVSTHEILRGDLAELLITALDPSVEIRWGDSITAIEEDGSGATVHFEHAAPGRFDLVIGADGQGSAVRRAAFGPDDDHLDPIGLRFAWFTATIDQDLDEWYLLHNAPGGRVVSARPSRGDGTVKASFAVRGSDPHPLDRESQWQMLETAFVDVGWVAPQLLAQMRDADDWAYADLARVRMDRFATDRVALIGDAGYCPTPLTGLGTTLALVGASVLAGEIGRSGGDVAAALTSYQEIMRPFIARAQELPPGGVGGYAPSSRAMIAASRFSYWAMNRWPLKNLLAPQFAKADGIDLPEYAVLGADRLR</sequence>
<dbReference type="Gene3D" id="3.30.9.10">
    <property type="entry name" value="D-Amino Acid Oxidase, subunit A, domain 2"/>
    <property type="match status" value="1"/>
</dbReference>
<dbReference type="Proteomes" id="UP001479933">
    <property type="component" value="Chromosome"/>
</dbReference>
<feature type="domain" description="FAD-binding" evidence="2">
    <location>
        <begin position="4"/>
        <end position="340"/>
    </location>
</feature>
<feature type="signal peptide" evidence="1">
    <location>
        <begin position="1"/>
        <end position="19"/>
    </location>
</feature>
<evidence type="ECO:0000256" key="1">
    <source>
        <dbReference type="SAM" id="SignalP"/>
    </source>
</evidence>
<dbReference type="PANTHER" id="PTHR46865">
    <property type="entry name" value="OXIDOREDUCTASE-RELATED"/>
    <property type="match status" value="1"/>
</dbReference>
<dbReference type="RefSeq" id="WP_066162157.1">
    <property type="nucleotide sequence ID" value="NZ_CP136137.1"/>
</dbReference>
<keyword evidence="3" id="KW-0503">Monooxygenase</keyword>
<dbReference type="InterPro" id="IPR051704">
    <property type="entry name" value="FAD_aromatic-hydroxylase"/>
</dbReference>
<evidence type="ECO:0000313" key="3">
    <source>
        <dbReference type="EMBL" id="WYY06256.1"/>
    </source>
</evidence>
<dbReference type="PANTHER" id="PTHR46865:SF2">
    <property type="entry name" value="MONOOXYGENASE"/>
    <property type="match status" value="1"/>
</dbReference>
<dbReference type="SUPFAM" id="SSF51905">
    <property type="entry name" value="FAD/NAD(P)-binding domain"/>
    <property type="match status" value="1"/>
</dbReference>
<keyword evidence="3" id="KW-0560">Oxidoreductase</keyword>
<keyword evidence="4" id="KW-1185">Reference proteome</keyword>
<evidence type="ECO:0000259" key="2">
    <source>
        <dbReference type="Pfam" id="PF01494"/>
    </source>
</evidence>
<dbReference type="Pfam" id="PF01494">
    <property type="entry name" value="FAD_binding_3"/>
    <property type="match status" value="1"/>
</dbReference>
<organism evidence="3 4">
    <name type="scientific">Gordonia hydrophobica</name>
    <dbReference type="NCBI Taxonomy" id="40516"/>
    <lineage>
        <taxon>Bacteria</taxon>
        <taxon>Bacillati</taxon>
        <taxon>Actinomycetota</taxon>
        <taxon>Actinomycetes</taxon>
        <taxon>Mycobacteriales</taxon>
        <taxon>Gordoniaceae</taxon>
        <taxon>Gordonia</taxon>
    </lineage>
</organism>
<dbReference type="PRINTS" id="PR00420">
    <property type="entry name" value="RNGMNOXGNASE"/>
</dbReference>
<protein>
    <submittedName>
        <fullName evidence="3">FAD-dependent monooxygenase</fullName>
    </submittedName>
</protein>
<gene>
    <name evidence="3" type="ORF">RVF87_14400</name>
</gene>
<feature type="chain" id="PRO_5047511368" evidence="1">
    <location>
        <begin position="20"/>
        <end position="403"/>
    </location>
</feature>
<dbReference type="Gene3D" id="3.50.50.60">
    <property type="entry name" value="FAD/NAD(P)-binding domain"/>
    <property type="match status" value="1"/>
</dbReference>
<accession>A0ABZ2TYQ4</accession>
<keyword evidence="1" id="KW-0732">Signal</keyword>
<evidence type="ECO:0000313" key="4">
    <source>
        <dbReference type="Proteomes" id="UP001479933"/>
    </source>
</evidence>
<name>A0ABZ2TYQ4_9ACTN</name>
<dbReference type="InterPro" id="IPR002938">
    <property type="entry name" value="FAD-bd"/>
</dbReference>
<reference evidence="3 4" key="1">
    <citation type="journal article" date="2023" name="Virus Evol.">
        <title>Computational host range prediction-The good, the bad, and the ugly.</title>
        <authorList>
            <person name="Howell A.A."/>
            <person name="Versoza C.J."/>
            <person name="Pfeifer S.P."/>
        </authorList>
    </citation>
    <scope>NUCLEOTIDE SEQUENCE [LARGE SCALE GENOMIC DNA]</scope>
    <source>
        <strain evidence="3 4">1610/1b</strain>
    </source>
</reference>
<dbReference type="GO" id="GO:0004497">
    <property type="term" value="F:monooxygenase activity"/>
    <property type="evidence" value="ECO:0007669"/>
    <property type="project" value="UniProtKB-KW"/>
</dbReference>
<dbReference type="EMBL" id="CP136137">
    <property type="protein sequence ID" value="WYY06256.1"/>
    <property type="molecule type" value="Genomic_DNA"/>
</dbReference>
<dbReference type="InterPro" id="IPR036188">
    <property type="entry name" value="FAD/NAD-bd_sf"/>
</dbReference>
<proteinExistence type="predicted"/>